<organism evidence="5 6">
    <name type="scientific">Biformimicrobium ophioploci</name>
    <dbReference type="NCBI Taxonomy" id="3036711"/>
    <lineage>
        <taxon>Bacteria</taxon>
        <taxon>Pseudomonadati</taxon>
        <taxon>Pseudomonadota</taxon>
        <taxon>Gammaproteobacteria</taxon>
        <taxon>Cellvibrionales</taxon>
        <taxon>Microbulbiferaceae</taxon>
        <taxon>Biformimicrobium</taxon>
    </lineage>
</organism>
<dbReference type="InterPro" id="IPR029044">
    <property type="entry name" value="Nucleotide-diphossugar_trans"/>
</dbReference>
<dbReference type="Gene3D" id="3.90.550.10">
    <property type="entry name" value="Spore Coat Polysaccharide Biosynthesis Protein SpsA, Chain A"/>
    <property type="match status" value="1"/>
</dbReference>
<dbReference type="Proteomes" id="UP001224392">
    <property type="component" value="Unassembled WGS sequence"/>
</dbReference>
<dbReference type="InterPro" id="IPR001173">
    <property type="entry name" value="Glyco_trans_2-like"/>
</dbReference>
<evidence type="ECO:0000256" key="3">
    <source>
        <dbReference type="ARBA" id="ARBA00022679"/>
    </source>
</evidence>
<dbReference type="EMBL" id="BSYJ01000008">
    <property type="protein sequence ID" value="GMG88733.1"/>
    <property type="molecule type" value="Genomic_DNA"/>
</dbReference>
<dbReference type="Pfam" id="PF00535">
    <property type="entry name" value="Glycos_transf_2"/>
    <property type="match status" value="1"/>
</dbReference>
<evidence type="ECO:0000256" key="2">
    <source>
        <dbReference type="ARBA" id="ARBA00022676"/>
    </source>
</evidence>
<dbReference type="SUPFAM" id="SSF53448">
    <property type="entry name" value="Nucleotide-diphospho-sugar transferases"/>
    <property type="match status" value="1"/>
</dbReference>
<keyword evidence="3" id="KW-0808">Transferase</keyword>
<dbReference type="CDD" id="cd02526">
    <property type="entry name" value="GT2_RfbF_like"/>
    <property type="match status" value="1"/>
</dbReference>
<feature type="domain" description="Glycosyltransferase 2-like" evidence="4">
    <location>
        <begin position="11"/>
        <end position="119"/>
    </location>
</feature>
<evidence type="ECO:0000313" key="5">
    <source>
        <dbReference type="EMBL" id="GMG88733.1"/>
    </source>
</evidence>
<dbReference type="PANTHER" id="PTHR43179">
    <property type="entry name" value="RHAMNOSYLTRANSFERASE WBBL"/>
    <property type="match status" value="1"/>
</dbReference>
<reference evidence="5 6" key="1">
    <citation type="submission" date="2023-04" db="EMBL/GenBank/DDBJ databases">
        <title>Marinobulbifer ophiurae gen. nov., sp. Nov., isolate from tissue of brittle star Ophioplocus japonicus.</title>
        <authorList>
            <person name="Kawano K."/>
            <person name="Sawayama S."/>
            <person name="Nakagawa S."/>
        </authorList>
    </citation>
    <scope>NUCLEOTIDE SEQUENCE [LARGE SCALE GENOMIC DNA]</scope>
    <source>
        <strain evidence="5 6">NKW57</strain>
    </source>
</reference>
<comment type="caution">
    <text evidence="5">The sequence shown here is derived from an EMBL/GenBank/DDBJ whole genome shotgun (WGS) entry which is preliminary data.</text>
</comment>
<name>A0ABQ6M323_9GAMM</name>
<gene>
    <name evidence="5" type="ORF">MNKW57_30540</name>
</gene>
<protein>
    <submittedName>
        <fullName evidence="5">Glycosyltransferase family 2 protein</fullName>
    </submittedName>
</protein>
<accession>A0ABQ6M323</accession>
<evidence type="ECO:0000259" key="4">
    <source>
        <dbReference type="Pfam" id="PF00535"/>
    </source>
</evidence>
<keyword evidence="6" id="KW-1185">Reference proteome</keyword>
<comment type="similarity">
    <text evidence="1">Belongs to the glycosyltransferase 2 family.</text>
</comment>
<evidence type="ECO:0000256" key="1">
    <source>
        <dbReference type="ARBA" id="ARBA00006739"/>
    </source>
</evidence>
<evidence type="ECO:0000313" key="6">
    <source>
        <dbReference type="Proteomes" id="UP001224392"/>
    </source>
</evidence>
<keyword evidence="2" id="KW-0328">Glycosyltransferase</keyword>
<proteinExistence type="inferred from homology"/>
<dbReference type="RefSeq" id="WP_285765340.1">
    <property type="nucleotide sequence ID" value="NZ_BSYJ01000008.1"/>
</dbReference>
<sequence length="312" mass="34320">MKPVAATLAGIITFNPEEKTLGALLERLALDDCDIVVFDNGSSNLDAIRACCSRINGCALIESAQNVGVSGAGNELFRIAIDQGRQYVVLFDQDSIPGEGYCKRLAEVIGQPSNTDVAGVGGAQLCRYTDKLQPFIRFSSWGVSKKNPDSAGGPVEADFLITSGTLISISHLKDLGGFDQDLFIDNVDVEWCARALVQDYRLLGVPSVQFTHAIGEGHSRLAGISLAKVHSPFRTFYIWRNVLSLLRRNYIHRAWKINACVRMVLKLVFLFFVSSDRMVHLKAAIRGVREMQQKKSLSDVRSQATEGWGVRV</sequence>
<dbReference type="PANTHER" id="PTHR43179:SF12">
    <property type="entry name" value="GALACTOFURANOSYLTRANSFERASE GLFT2"/>
    <property type="match status" value="1"/>
</dbReference>